<keyword evidence="3" id="KW-1185">Reference proteome</keyword>
<name>A0ABW4DAI7_9BACL</name>
<organism evidence="2 3">
    <name type="scientific">Paenibacillus farraposensis</name>
    <dbReference type="NCBI Taxonomy" id="2807095"/>
    <lineage>
        <taxon>Bacteria</taxon>
        <taxon>Bacillati</taxon>
        <taxon>Bacillota</taxon>
        <taxon>Bacilli</taxon>
        <taxon>Bacillales</taxon>
        <taxon>Paenibacillaceae</taxon>
        <taxon>Paenibacillus</taxon>
    </lineage>
</organism>
<proteinExistence type="predicted"/>
<dbReference type="RefSeq" id="WP_229523585.1">
    <property type="nucleotide sequence ID" value="NZ_JAFFQR010000029.1"/>
</dbReference>
<feature type="chain" id="PRO_5047541395" evidence="1">
    <location>
        <begin position="27"/>
        <end position="86"/>
    </location>
</feature>
<gene>
    <name evidence="2" type="ORF">ACFQ5D_04845</name>
</gene>
<feature type="signal peptide" evidence="1">
    <location>
        <begin position="1"/>
        <end position="26"/>
    </location>
</feature>
<evidence type="ECO:0000313" key="2">
    <source>
        <dbReference type="EMBL" id="MFD1460784.1"/>
    </source>
</evidence>
<comment type="caution">
    <text evidence="2">The sequence shown here is derived from an EMBL/GenBank/DDBJ whole genome shotgun (WGS) entry which is preliminary data.</text>
</comment>
<sequence length="86" mass="9384">MKIRFKKSVIASLIMVLLLPAMSAFAEENTESVTPSVPRLSKDKLSVDTKNSQGIDGRMDGYVTFDVGLADPSATIDNISFVGQYR</sequence>
<dbReference type="Proteomes" id="UP001597340">
    <property type="component" value="Unassembled WGS sequence"/>
</dbReference>
<keyword evidence="1" id="KW-0732">Signal</keyword>
<accession>A0ABW4DAI7</accession>
<reference evidence="3" key="1">
    <citation type="journal article" date="2019" name="Int. J. Syst. Evol. Microbiol.">
        <title>The Global Catalogue of Microorganisms (GCM) 10K type strain sequencing project: providing services to taxonomists for standard genome sequencing and annotation.</title>
        <authorList>
            <consortium name="The Broad Institute Genomics Platform"/>
            <consortium name="The Broad Institute Genome Sequencing Center for Infectious Disease"/>
            <person name="Wu L."/>
            <person name="Ma J."/>
        </authorList>
    </citation>
    <scope>NUCLEOTIDE SEQUENCE [LARGE SCALE GENOMIC DNA]</scope>
    <source>
        <strain evidence="3">CCM 9147</strain>
    </source>
</reference>
<dbReference type="EMBL" id="JBHTNZ010000004">
    <property type="protein sequence ID" value="MFD1460784.1"/>
    <property type="molecule type" value="Genomic_DNA"/>
</dbReference>
<evidence type="ECO:0000256" key="1">
    <source>
        <dbReference type="SAM" id="SignalP"/>
    </source>
</evidence>
<evidence type="ECO:0000313" key="3">
    <source>
        <dbReference type="Proteomes" id="UP001597340"/>
    </source>
</evidence>
<protein>
    <submittedName>
        <fullName evidence="2">Uncharacterized protein</fullName>
    </submittedName>
</protein>